<accession>A0A2W5X0J4</accession>
<organism evidence="2 3">
    <name type="scientific">Xylanimonas oleitrophica</name>
    <dbReference type="NCBI Taxonomy" id="2607479"/>
    <lineage>
        <taxon>Bacteria</taxon>
        <taxon>Bacillati</taxon>
        <taxon>Actinomycetota</taxon>
        <taxon>Actinomycetes</taxon>
        <taxon>Micrococcales</taxon>
        <taxon>Promicromonosporaceae</taxon>
        <taxon>Xylanimonas</taxon>
    </lineage>
</organism>
<gene>
    <name evidence="2" type="ORF">DNL40_04580</name>
</gene>
<dbReference type="EMBL" id="QKWH01000002">
    <property type="protein sequence ID" value="PZR54206.1"/>
    <property type="molecule type" value="Genomic_DNA"/>
</dbReference>
<keyword evidence="3" id="KW-1185">Reference proteome</keyword>
<feature type="compositionally biased region" description="Basic residues" evidence="1">
    <location>
        <begin position="1"/>
        <end position="10"/>
    </location>
</feature>
<evidence type="ECO:0000256" key="1">
    <source>
        <dbReference type="SAM" id="MobiDB-lite"/>
    </source>
</evidence>
<dbReference type="GO" id="GO:0008324">
    <property type="term" value="F:monoatomic cation transmembrane transporter activity"/>
    <property type="evidence" value="ECO:0007669"/>
    <property type="project" value="InterPro"/>
</dbReference>
<feature type="region of interest" description="Disordered" evidence="1">
    <location>
        <begin position="1"/>
        <end position="22"/>
    </location>
</feature>
<dbReference type="GO" id="GO:0016020">
    <property type="term" value="C:membrane"/>
    <property type="evidence" value="ECO:0007669"/>
    <property type="project" value="InterPro"/>
</dbReference>
<dbReference type="InterPro" id="IPR002758">
    <property type="entry name" value="Cation_antiport_E"/>
</dbReference>
<sequence length="197" mass="20682">MGGLRRRAPLPRRGGPAARPDRRELPVTGSVLLRLLGLGAAWWAVVEGDPTVVGYGLVTVPVAVALSYAVTGRPRPGTPLTPGRFLAAAGLAGWVLWRSVVGGVDVARRALTLPGPDVDPYWRSHTTTLPTPGARAALAFVLNLMPGTVSARLHGDSMDVHVISPDLDVDATIAELERRIALVVPPSPAPPPEGEQD</sequence>
<evidence type="ECO:0008006" key="4">
    <source>
        <dbReference type="Google" id="ProtNLM"/>
    </source>
</evidence>
<dbReference type="Proteomes" id="UP000248783">
    <property type="component" value="Unassembled WGS sequence"/>
</dbReference>
<reference evidence="2 3" key="1">
    <citation type="submission" date="2018-06" db="EMBL/GenBank/DDBJ databases">
        <title>Whole genome sequencing of a novel hydrocarbon degrading bacterial strain, PW21 isolated from oil contaminated produced water sample.</title>
        <authorList>
            <person name="Nagkirti P."/>
            <person name="Shaikh A."/>
            <person name="Gowdaman V."/>
            <person name="Engineer A.E."/>
            <person name="Dagar S."/>
            <person name="Dhakephalkar P.K."/>
        </authorList>
    </citation>
    <scope>NUCLEOTIDE SEQUENCE [LARGE SCALE GENOMIC DNA]</scope>
    <source>
        <strain evidence="2 3">PW21</strain>
    </source>
</reference>
<dbReference type="AlphaFoldDB" id="A0A2W5X0J4"/>
<protein>
    <recommendedName>
        <fullName evidence="4">Cation transporter</fullName>
    </recommendedName>
</protein>
<evidence type="ECO:0000313" key="3">
    <source>
        <dbReference type="Proteomes" id="UP000248783"/>
    </source>
</evidence>
<evidence type="ECO:0000313" key="2">
    <source>
        <dbReference type="EMBL" id="PZR54206.1"/>
    </source>
</evidence>
<comment type="caution">
    <text evidence="2">The sequence shown here is derived from an EMBL/GenBank/DDBJ whole genome shotgun (WGS) entry which is preliminary data.</text>
</comment>
<dbReference type="Pfam" id="PF01899">
    <property type="entry name" value="MNHE"/>
    <property type="match status" value="1"/>
</dbReference>
<proteinExistence type="predicted"/>
<name>A0A2W5X0J4_9MICO</name>